<sequence>MPDLCLKKLFLNKFNSGTQTMMEKLELFKTKTNLISSFQKYNNNRKLLKIMKKYQNYSQFHRRVELNLLKLVKNKLLSQIKVKKIINKKTFSKYQKPNKLNKFNEYQYFQNQQSNQQINIPKKKNWKNNKLINFKIIYKNLTVYKIASNNLYKIQINNNNKLLNLMKMKTIAQILILLICLQEENKLPLDVEIGKKNQKYQLHTYKNSQKQQIMVESQN</sequence>
<dbReference type="EMBL" id="LDAU01000110">
    <property type="protein sequence ID" value="KRX05048.1"/>
    <property type="molecule type" value="Genomic_DNA"/>
</dbReference>
<dbReference type="Proteomes" id="UP000054937">
    <property type="component" value="Unassembled WGS sequence"/>
</dbReference>
<keyword evidence="2" id="KW-1185">Reference proteome</keyword>
<reference evidence="1 2" key="1">
    <citation type="journal article" date="2015" name="Sci. Rep.">
        <title>Genome of the facultative scuticociliatosis pathogen Pseudocohnilembus persalinus provides insight into its virulence through horizontal gene transfer.</title>
        <authorList>
            <person name="Xiong J."/>
            <person name="Wang G."/>
            <person name="Cheng J."/>
            <person name="Tian M."/>
            <person name="Pan X."/>
            <person name="Warren A."/>
            <person name="Jiang C."/>
            <person name="Yuan D."/>
            <person name="Miao W."/>
        </authorList>
    </citation>
    <scope>NUCLEOTIDE SEQUENCE [LARGE SCALE GENOMIC DNA]</scope>
    <source>
        <strain evidence="1">36N120E</strain>
    </source>
</reference>
<organism evidence="1 2">
    <name type="scientific">Pseudocohnilembus persalinus</name>
    <name type="common">Ciliate</name>
    <dbReference type="NCBI Taxonomy" id="266149"/>
    <lineage>
        <taxon>Eukaryota</taxon>
        <taxon>Sar</taxon>
        <taxon>Alveolata</taxon>
        <taxon>Ciliophora</taxon>
        <taxon>Intramacronucleata</taxon>
        <taxon>Oligohymenophorea</taxon>
        <taxon>Scuticociliatia</taxon>
        <taxon>Philasterida</taxon>
        <taxon>Pseudocohnilembidae</taxon>
        <taxon>Pseudocohnilembus</taxon>
    </lineage>
</organism>
<gene>
    <name evidence="1" type="ORF">PPERSA_06682</name>
</gene>
<dbReference type="InParanoid" id="A0A0V0QT31"/>
<evidence type="ECO:0000313" key="1">
    <source>
        <dbReference type="EMBL" id="KRX05048.1"/>
    </source>
</evidence>
<proteinExistence type="predicted"/>
<comment type="caution">
    <text evidence="1">The sequence shown here is derived from an EMBL/GenBank/DDBJ whole genome shotgun (WGS) entry which is preliminary data.</text>
</comment>
<evidence type="ECO:0000313" key="2">
    <source>
        <dbReference type="Proteomes" id="UP000054937"/>
    </source>
</evidence>
<dbReference type="AlphaFoldDB" id="A0A0V0QT31"/>
<accession>A0A0V0QT31</accession>
<protein>
    <submittedName>
        <fullName evidence="1">Uncharacterized protein</fullName>
    </submittedName>
</protein>
<name>A0A0V0QT31_PSEPJ</name>